<evidence type="ECO:0000313" key="3">
    <source>
        <dbReference type="Proteomes" id="UP001142175"/>
    </source>
</evidence>
<comment type="caution">
    <text evidence="2">The sequence shown here is derived from an EMBL/GenBank/DDBJ whole genome shotgun (WGS) entry which is preliminary data.</text>
</comment>
<dbReference type="Proteomes" id="UP001142175">
    <property type="component" value="Unassembled WGS sequence"/>
</dbReference>
<organism evidence="2 3">
    <name type="scientific">Aquiflexum gelatinilyticum</name>
    <dbReference type="NCBI Taxonomy" id="2961943"/>
    <lineage>
        <taxon>Bacteria</taxon>
        <taxon>Pseudomonadati</taxon>
        <taxon>Bacteroidota</taxon>
        <taxon>Cytophagia</taxon>
        <taxon>Cytophagales</taxon>
        <taxon>Cyclobacteriaceae</taxon>
        <taxon>Aquiflexum</taxon>
    </lineage>
</organism>
<keyword evidence="3" id="KW-1185">Reference proteome</keyword>
<dbReference type="Pfam" id="PF10677">
    <property type="entry name" value="DUF2490"/>
    <property type="match status" value="1"/>
</dbReference>
<accession>A0A9X2P8P3</accession>
<gene>
    <name evidence="2" type="ORF">NU887_12320</name>
</gene>
<proteinExistence type="predicted"/>
<name>A0A9X2P8P3_9BACT</name>
<protein>
    <submittedName>
        <fullName evidence="2">DUF2490 domain-containing protein</fullName>
    </submittedName>
</protein>
<dbReference type="EMBL" id="JANSUY010000010">
    <property type="protein sequence ID" value="MCR9015825.1"/>
    <property type="molecule type" value="Genomic_DNA"/>
</dbReference>
<feature type="signal peptide" evidence="1">
    <location>
        <begin position="1"/>
        <end position="24"/>
    </location>
</feature>
<dbReference type="RefSeq" id="WP_258423687.1">
    <property type="nucleotide sequence ID" value="NZ_JANSUY010000010.1"/>
</dbReference>
<sequence>MLNFKKVIFLLLYSFLSTFSIVSAQQQFQYNYETWWGVMTSVRVSEKWSVWNDAHFVDETFFIYRTGMTYHNKRDNVVTTAGYSWLRLTTPLSEGRLIRTEHRPWMQTIFRIPSTKKLSTSFRFRYDARFIQNIESGMPGDGFSFNHRWRFNNALRYNWGNVISEKTVLATSLLNEALFTTGSGPNGVRHEHRTHLIMGLNSGPITYSVGYIVRYINVSPVIARLNHGMVFWLTINLRAIKKSESPFVEFPGDHVD</sequence>
<evidence type="ECO:0000256" key="1">
    <source>
        <dbReference type="SAM" id="SignalP"/>
    </source>
</evidence>
<reference evidence="2" key="1">
    <citation type="submission" date="2022-08" db="EMBL/GenBank/DDBJ databases">
        <authorList>
            <person name="Zhang D."/>
        </authorList>
    </citation>
    <scope>NUCLEOTIDE SEQUENCE</scope>
    <source>
        <strain evidence="2">XJ19-11</strain>
    </source>
</reference>
<evidence type="ECO:0000313" key="2">
    <source>
        <dbReference type="EMBL" id="MCR9015825.1"/>
    </source>
</evidence>
<dbReference type="InterPro" id="IPR019619">
    <property type="entry name" value="DUF2490"/>
</dbReference>
<dbReference type="AlphaFoldDB" id="A0A9X2P8P3"/>
<keyword evidence="1" id="KW-0732">Signal</keyword>
<feature type="chain" id="PRO_5040937510" evidence="1">
    <location>
        <begin position="25"/>
        <end position="256"/>
    </location>
</feature>